<evidence type="ECO:0000313" key="1">
    <source>
        <dbReference type="EMBL" id="ETN97508.1"/>
    </source>
</evidence>
<feature type="non-terminal residue" evidence="1">
    <location>
        <position position="1"/>
    </location>
</feature>
<accession>X6L7Z9</accession>
<dbReference type="Proteomes" id="UP000023152">
    <property type="component" value="Unassembled WGS sequence"/>
</dbReference>
<gene>
    <name evidence="1" type="ORF">RFI_40021</name>
</gene>
<name>X6L7Z9_RETFI</name>
<keyword evidence="2" id="KW-1185">Reference proteome</keyword>
<organism evidence="1 2">
    <name type="scientific">Reticulomyxa filosa</name>
    <dbReference type="NCBI Taxonomy" id="46433"/>
    <lineage>
        <taxon>Eukaryota</taxon>
        <taxon>Sar</taxon>
        <taxon>Rhizaria</taxon>
        <taxon>Retaria</taxon>
        <taxon>Foraminifera</taxon>
        <taxon>Monothalamids</taxon>
        <taxon>Reticulomyxidae</taxon>
        <taxon>Reticulomyxa</taxon>
    </lineage>
</organism>
<reference evidence="1 2" key="1">
    <citation type="journal article" date="2013" name="Curr. Biol.">
        <title>The Genome of the Foraminiferan Reticulomyxa filosa.</title>
        <authorList>
            <person name="Glockner G."/>
            <person name="Hulsmann N."/>
            <person name="Schleicher M."/>
            <person name="Noegel A.A."/>
            <person name="Eichinger L."/>
            <person name="Gallinger C."/>
            <person name="Pawlowski J."/>
            <person name="Sierra R."/>
            <person name="Euteneuer U."/>
            <person name="Pillet L."/>
            <person name="Moustafa A."/>
            <person name="Platzer M."/>
            <person name="Groth M."/>
            <person name="Szafranski K."/>
            <person name="Schliwa M."/>
        </authorList>
    </citation>
    <scope>NUCLEOTIDE SEQUENCE [LARGE SCALE GENOMIC DNA]</scope>
</reference>
<proteinExistence type="predicted"/>
<protein>
    <submittedName>
        <fullName evidence="1">Uncharacterized protein</fullName>
    </submittedName>
</protein>
<evidence type="ECO:0000313" key="2">
    <source>
        <dbReference type="Proteomes" id="UP000023152"/>
    </source>
</evidence>
<comment type="caution">
    <text evidence="1">The sequence shown here is derived from an EMBL/GenBank/DDBJ whole genome shotgun (WGS) entry which is preliminary data.</text>
</comment>
<dbReference type="EMBL" id="ASPP01049484">
    <property type="protein sequence ID" value="ETN97508.1"/>
    <property type="molecule type" value="Genomic_DNA"/>
</dbReference>
<sequence length="310" mass="35775">NNINLLEIECNDVYSQLLCRNSTNVQQKVSQNCHQMLSFLSNKQLEIISLLYSSNKKPYYKTKKNFFDKKCGNIMYAINQKIFQTSEEEEEAFFKSLLEECLYSLIPCSESKDDIVRMSQSKHPLKYVQEYLRMAHEVTIDKESLDYLNHHEMFYICGMTDSLQYWMIVVEKKSFVVCCENGGLSSNDTLSSLKLFKIIHHNIASICLNTAKSMMHCNDIGRHFVESFHGHDFLIEDLLMYSGKLLMNETVPTANCGDISGIENVMVKRIKSTTITANLHLTFEESITAKIHLEKFGTVCFFQKKGNIIL</sequence>
<dbReference type="AlphaFoldDB" id="X6L7Z9"/>